<gene>
    <name evidence="1" type="ORF">D5R95_05680</name>
</gene>
<comment type="caution">
    <text evidence="1">The sequence shown here is derived from an EMBL/GenBank/DDBJ whole genome shotgun (WGS) entry which is preliminary data.</text>
</comment>
<sequence>MNKGSNQAQSLLLQTDVPTKVTNRVRSTGTSSLYATRAQGTLFGREDAGVVYVNHTKRMEVIDARNAMLAELDAELQTLTSI</sequence>
<dbReference type="EMBL" id="QZAB01000355">
    <property type="protein sequence ID" value="RQD84648.1"/>
    <property type="molecule type" value="Genomic_DNA"/>
</dbReference>
<accession>A0A3R7YI25</accession>
<organism evidence="1 2">
    <name type="scientific">Methanosalsum natronophilum</name>
    <dbReference type="NCBI Taxonomy" id="768733"/>
    <lineage>
        <taxon>Archaea</taxon>
        <taxon>Methanobacteriati</taxon>
        <taxon>Methanobacteriota</taxon>
        <taxon>Stenosarchaea group</taxon>
        <taxon>Methanomicrobia</taxon>
        <taxon>Methanosarcinales</taxon>
        <taxon>Methanosarcinaceae</taxon>
        <taxon>Methanosalsum</taxon>
    </lineage>
</organism>
<protein>
    <submittedName>
        <fullName evidence="1">Uncharacterized protein</fullName>
    </submittedName>
</protein>
<dbReference type="Proteomes" id="UP000284763">
    <property type="component" value="Unassembled WGS sequence"/>
</dbReference>
<evidence type="ECO:0000313" key="1">
    <source>
        <dbReference type="EMBL" id="RQD84648.1"/>
    </source>
</evidence>
<dbReference type="AlphaFoldDB" id="A0A3R7YI25"/>
<proteinExistence type="predicted"/>
<evidence type="ECO:0000313" key="2">
    <source>
        <dbReference type="Proteomes" id="UP000284763"/>
    </source>
</evidence>
<reference evidence="1 2" key="1">
    <citation type="submission" date="2018-08" db="EMBL/GenBank/DDBJ databases">
        <title>The metabolism and importance of syntrophic acetate oxidation coupled to methane or sulfide production in haloalkaline environments.</title>
        <authorList>
            <person name="Timmers P.H.A."/>
            <person name="Vavourakis C.D."/>
            <person name="Sorokin D.Y."/>
            <person name="Sinninghe Damste J.S."/>
            <person name="Muyzer G."/>
            <person name="Stams A.J.M."/>
            <person name="Plugge C.M."/>
        </authorList>
    </citation>
    <scope>NUCLEOTIDE SEQUENCE [LARGE SCALE GENOMIC DNA]</scope>
    <source>
        <strain evidence="1">MSAO_Arc3</strain>
    </source>
</reference>
<name>A0A3R7YI25_9EURY</name>